<dbReference type="Proteomes" id="UP000018141">
    <property type="component" value="Unassembled WGS sequence"/>
</dbReference>
<protein>
    <recommendedName>
        <fullName evidence="1">Stage 0 sporulation protein A homolog</fullName>
    </recommendedName>
</protein>
<dbReference type="Gene3D" id="2.40.50.1020">
    <property type="entry name" value="LytTr DNA-binding domain"/>
    <property type="match status" value="1"/>
</dbReference>
<dbReference type="GO" id="GO:0003677">
    <property type="term" value="F:DNA binding"/>
    <property type="evidence" value="ECO:0007669"/>
    <property type="project" value="UniProtKB-KW"/>
</dbReference>
<accession>R7B4D0</accession>
<dbReference type="PROSITE" id="PS50930">
    <property type="entry name" value="HTH_LYTTR"/>
    <property type="match status" value="1"/>
</dbReference>
<evidence type="ECO:0000259" key="4">
    <source>
        <dbReference type="PROSITE" id="PS50110"/>
    </source>
</evidence>
<dbReference type="Gene3D" id="3.40.50.2300">
    <property type="match status" value="1"/>
</dbReference>
<keyword evidence="6" id="KW-0238">DNA-binding</keyword>
<evidence type="ECO:0000313" key="7">
    <source>
        <dbReference type="Proteomes" id="UP000018141"/>
    </source>
</evidence>
<dbReference type="Pfam" id="PF04397">
    <property type="entry name" value="LytTR"/>
    <property type="match status" value="1"/>
</dbReference>
<feature type="domain" description="Response regulatory" evidence="4">
    <location>
        <begin position="1"/>
        <end position="117"/>
    </location>
</feature>
<evidence type="ECO:0000256" key="3">
    <source>
        <dbReference type="PROSITE-ProRule" id="PRU00169"/>
    </source>
</evidence>
<dbReference type="AlphaFoldDB" id="R7B4D0"/>
<evidence type="ECO:0000256" key="1">
    <source>
        <dbReference type="ARBA" id="ARBA00018672"/>
    </source>
</evidence>
<dbReference type="InterPro" id="IPR046947">
    <property type="entry name" value="LytR-like"/>
</dbReference>
<comment type="function">
    <text evidence="2">May play the central regulatory role in sporulation. It may be an element of the effector pathway responsible for the activation of sporulation genes in response to nutritional stress. Spo0A may act in concert with spo0H (a sigma factor) to control the expression of some genes that are critical to the sporulation process.</text>
</comment>
<keyword evidence="3" id="KW-0597">Phosphoprotein</keyword>
<dbReference type="PANTHER" id="PTHR37299:SF1">
    <property type="entry name" value="STAGE 0 SPORULATION PROTEIN A HOMOLOG"/>
    <property type="match status" value="1"/>
</dbReference>
<dbReference type="Pfam" id="PF00072">
    <property type="entry name" value="Response_reg"/>
    <property type="match status" value="1"/>
</dbReference>
<dbReference type="GO" id="GO:0000156">
    <property type="term" value="F:phosphorelay response regulator activity"/>
    <property type="evidence" value="ECO:0007669"/>
    <property type="project" value="InterPro"/>
</dbReference>
<name>R7B4D0_9FIRM</name>
<dbReference type="SUPFAM" id="SSF52172">
    <property type="entry name" value="CheY-like"/>
    <property type="match status" value="1"/>
</dbReference>
<feature type="domain" description="HTH LytTR-type" evidence="5">
    <location>
        <begin position="128"/>
        <end position="227"/>
    </location>
</feature>
<comment type="caution">
    <text evidence="6">The sequence shown here is derived from an EMBL/GenBank/DDBJ whole genome shotgun (WGS) entry which is preliminary data.</text>
</comment>
<evidence type="ECO:0000259" key="5">
    <source>
        <dbReference type="PROSITE" id="PS50930"/>
    </source>
</evidence>
<dbReference type="InterPro" id="IPR011006">
    <property type="entry name" value="CheY-like_superfamily"/>
</dbReference>
<organism evidence="6 7">
    <name type="scientific">Bacteroides pectinophilus CAG:437</name>
    <dbReference type="NCBI Taxonomy" id="1263051"/>
    <lineage>
        <taxon>Bacteria</taxon>
        <taxon>Bacillati</taxon>
        <taxon>Bacillota</taxon>
        <taxon>Clostridia</taxon>
        <taxon>Eubacteriales</taxon>
    </lineage>
</organism>
<evidence type="ECO:0000313" key="6">
    <source>
        <dbReference type="EMBL" id="CDD58107.1"/>
    </source>
</evidence>
<dbReference type="EMBL" id="CBHH010000054">
    <property type="protein sequence ID" value="CDD58107.1"/>
    <property type="molecule type" value="Genomic_DNA"/>
</dbReference>
<dbReference type="SMART" id="SM00850">
    <property type="entry name" value="LytTR"/>
    <property type="match status" value="1"/>
</dbReference>
<dbReference type="PROSITE" id="PS50110">
    <property type="entry name" value="RESPONSE_REGULATORY"/>
    <property type="match status" value="1"/>
</dbReference>
<gene>
    <name evidence="6" type="ORF">BN656_01944</name>
</gene>
<dbReference type="InterPro" id="IPR001789">
    <property type="entry name" value="Sig_transdc_resp-reg_receiver"/>
</dbReference>
<evidence type="ECO:0000256" key="2">
    <source>
        <dbReference type="ARBA" id="ARBA00024867"/>
    </source>
</evidence>
<sequence>MCDDEENALRQVRSVINKLSVVDEAEYYSDMDAFMERINTGIYYDIVMMDIDWNSGRTGIDCASQLYRLAPETKLIFFTGYSQRYIEAVFMKRTNIEGYLAKPVKQQALERLILKAVSDVRTSGEASMTIKQKGGTVTLPLAHIRYIESRGHNVIIHTIRENIEVYKAFSEIIKEMPPNYCICHRSYMVNFDFVRRIERGEVLLEGINDVIPVSKIRKKAFEQAYFDYVGDTLK</sequence>
<dbReference type="PANTHER" id="PTHR37299">
    <property type="entry name" value="TRANSCRIPTIONAL REGULATOR-RELATED"/>
    <property type="match status" value="1"/>
</dbReference>
<feature type="modified residue" description="4-aspartylphosphate" evidence="3">
    <location>
        <position position="50"/>
    </location>
</feature>
<reference evidence="6" key="1">
    <citation type="submission" date="2012-11" db="EMBL/GenBank/DDBJ databases">
        <title>Dependencies among metagenomic species, viruses, plasmids and units of genetic variation.</title>
        <authorList>
            <person name="Nielsen H.B."/>
            <person name="Almeida M."/>
            <person name="Juncker A.S."/>
            <person name="Rasmussen S."/>
            <person name="Li J."/>
            <person name="Sunagawa S."/>
            <person name="Plichta D."/>
            <person name="Gautier L."/>
            <person name="Le Chatelier E."/>
            <person name="Peletier E."/>
            <person name="Bonde I."/>
            <person name="Nielsen T."/>
            <person name="Manichanh C."/>
            <person name="Arumugam M."/>
            <person name="Batto J."/>
            <person name="Santos M.B.Q.D."/>
            <person name="Blom N."/>
            <person name="Borruel N."/>
            <person name="Burgdorf K.S."/>
            <person name="Boumezbeur F."/>
            <person name="Casellas F."/>
            <person name="Dore J."/>
            <person name="Guarner F."/>
            <person name="Hansen T."/>
            <person name="Hildebrand F."/>
            <person name="Kaas R.S."/>
            <person name="Kennedy S."/>
            <person name="Kristiansen K."/>
            <person name="Kultima J.R."/>
            <person name="Leonard P."/>
            <person name="Levenez F."/>
            <person name="Lund O."/>
            <person name="Moumen B."/>
            <person name="Le Paslier D."/>
            <person name="Pons N."/>
            <person name="Pedersen O."/>
            <person name="Prifti E."/>
            <person name="Qin J."/>
            <person name="Raes J."/>
            <person name="Tap J."/>
            <person name="Tims S."/>
            <person name="Ussery D.W."/>
            <person name="Yamada T."/>
            <person name="MetaHit consortium"/>
            <person name="Renault P."/>
            <person name="Sicheritz-Ponten T."/>
            <person name="Bork P."/>
            <person name="Wang J."/>
            <person name="Brunak S."/>
            <person name="Ehrlich S.D."/>
        </authorList>
    </citation>
    <scope>NUCLEOTIDE SEQUENCE [LARGE SCALE GENOMIC DNA]</scope>
</reference>
<proteinExistence type="predicted"/>
<dbReference type="InterPro" id="IPR007492">
    <property type="entry name" value="LytTR_DNA-bd_dom"/>
</dbReference>